<dbReference type="Pfam" id="PF11969">
    <property type="entry name" value="DcpS_C"/>
    <property type="match status" value="1"/>
</dbReference>
<dbReference type="AlphaFoldDB" id="A0A7S2SE05"/>
<organism evidence="2">
    <name type="scientific">Mucochytrium quahogii</name>
    <dbReference type="NCBI Taxonomy" id="96639"/>
    <lineage>
        <taxon>Eukaryota</taxon>
        <taxon>Sar</taxon>
        <taxon>Stramenopiles</taxon>
        <taxon>Bigyra</taxon>
        <taxon>Labyrinthulomycetes</taxon>
        <taxon>Thraustochytrida</taxon>
        <taxon>Thraustochytriidae</taxon>
        <taxon>Mucochytrium</taxon>
    </lineage>
</organism>
<reference evidence="2" key="1">
    <citation type="submission" date="2021-01" db="EMBL/GenBank/DDBJ databases">
        <authorList>
            <person name="Corre E."/>
            <person name="Pelletier E."/>
            <person name="Niang G."/>
            <person name="Scheremetjew M."/>
            <person name="Finn R."/>
            <person name="Kale V."/>
            <person name="Holt S."/>
            <person name="Cochrane G."/>
            <person name="Meng A."/>
            <person name="Brown T."/>
            <person name="Cohen L."/>
        </authorList>
    </citation>
    <scope>NUCLEOTIDE SEQUENCE</scope>
    <source>
        <strain evidence="2">NY070348D</strain>
    </source>
</reference>
<dbReference type="InterPro" id="IPR036265">
    <property type="entry name" value="HIT-like_sf"/>
</dbReference>
<evidence type="ECO:0000313" key="2">
    <source>
        <dbReference type="EMBL" id="CAD9697401.1"/>
    </source>
</evidence>
<accession>A0A7S2SE05</accession>
<protein>
    <submittedName>
        <fullName evidence="2">Uncharacterized protein</fullName>
    </submittedName>
</protein>
<evidence type="ECO:0000256" key="1">
    <source>
        <dbReference type="SAM" id="MobiDB-lite"/>
    </source>
</evidence>
<dbReference type="Gene3D" id="3.30.428.10">
    <property type="entry name" value="HIT-like"/>
    <property type="match status" value="1"/>
</dbReference>
<name>A0A7S2SE05_9STRA</name>
<gene>
    <name evidence="2" type="ORF">QSP1433_LOCUS13196</name>
</gene>
<feature type="region of interest" description="Disordered" evidence="1">
    <location>
        <begin position="1"/>
        <end position="25"/>
    </location>
</feature>
<sequence length="266" mass="30267">MMGQGRIGQTSNIEYKTDDDDEYKRGTGNMEKLERKMYLLDSNLQEKETSVDKQEVSTRTVLENHKWVATELPVLSDRAREIGSKFFVPFAKLEALPGRPDKSNRRGFYIEDEQFVALRGVGGLDMAKIWHMLIIPTAAIAGFDESQTAGNNRLEWVFDLKVEHLKLLLAMKNAALDFLEGNREYFKKVQPSELANKPLDYWLDPQNVSLGFHSVPTVGYLHMHMLVGPLTEFGGSDKNVERWISLNEVVQCLQSGHNVSYLLQST</sequence>
<proteinExistence type="predicted"/>
<dbReference type="SUPFAM" id="SSF54197">
    <property type="entry name" value="HIT-like"/>
    <property type="match status" value="1"/>
</dbReference>
<dbReference type="EMBL" id="HBHK01020772">
    <property type="protein sequence ID" value="CAD9697401.1"/>
    <property type="molecule type" value="Transcribed_RNA"/>
</dbReference>